<feature type="domain" description="BD-FAE-like" evidence="1">
    <location>
        <begin position="72"/>
        <end position="207"/>
    </location>
</feature>
<proteinExistence type="predicted"/>
<dbReference type="PANTHER" id="PTHR23024:SF624">
    <property type="entry name" value="ALPHA_BETA HYDROLASE FOLD-3 DOMAIN-CONTAINING PROTEIN"/>
    <property type="match status" value="1"/>
</dbReference>
<dbReference type="GO" id="GO:0016787">
    <property type="term" value="F:hydrolase activity"/>
    <property type="evidence" value="ECO:0007669"/>
    <property type="project" value="UniProtKB-KW"/>
</dbReference>
<dbReference type="Proteomes" id="UP000016922">
    <property type="component" value="Unassembled WGS sequence"/>
</dbReference>
<reference evidence="2 3" key="1">
    <citation type="journal article" date="2013" name="BMC Genomics">
        <title>Genomics-driven discovery of the pneumocandin biosynthetic gene cluster in the fungus Glarea lozoyensis.</title>
        <authorList>
            <person name="Chen L."/>
            <person name="Yue Q."/>
            <person name="Zhang X."/>
            <person name="Xiang M."/>
            <person name="Wang C."/>
            <person name="Li S."/>
            <person name="Che Y."/>
            <person name="Ortiz-Lopez F.J."/>
            <person name="Bills G.F."/>
            <person name="Liu X."/>
            <person name="An Z."/>
        </authorList>
    </citation>
    <scope>NUCLEOTIDE SEQUENCE [LARGE SCALE GENOMIC DNA]</scope>
    <source>
        <strain evidence="3">ATCC 20868 / MF5171</strain>
    </source>
</reference>
<dbReference type="AlphaFoldDB" id="S3D5L4"/>
<keyword evidence="3" id="KW-1185">Reference proteome</keyword>
<dbReference type="RefSeq" id="XP_008079672.1">
    <property type="nucleotide sequence ID" value="XM_008081481.1"/>
</dbReference>
<dbReference type="GeneID" id="19465121"/>
<dbReference type="InterPro" id="IPR050466">
    <property type="entry name" value="Carboxylest/Gibb_receptor"/>
</dbReference>
<accession>S3D5L4</accession>
<organism evidence="2 3">
    <name type="scientific">Glarea lozoyensis (strain ATCC 20868 / MF5171)</name>
    <dbReference type="NCBI Taxonomy" id="1116229"/>
    <lineage>
        <taxon>Eukaryota</taxon>
        <taxon>Fungi</taxon>
        <taxon>Dikarya</taxon>
        <taxon>Ascomycota</taxon>
        <taxon>Pezizomycotina</taxon>
        <taxon>Leotiomycetes</taxon>
        <taxon>Helotiales</taxon>
        <taxon>Helotiaceae</taxon>
        <taxon>Glarea</taxon>
    </lineage>
</organism>
<gene>
    <name evidence="2" type="ORF">GLAREA_06067</name>
</gene>
<dbReference type="KEGG" id="glz:GLAREA_06067"/>
<dbReference type="Pfam" id="PF20434">
    <property type="entry name" value="BD-FAE"/>
    <property type="match status" value="1"/>
</dbReference>
<keyword evidence="2" id="KW-0378">Hydrolase</keyword>
<sequence>MEAVKTLTLKSGTSIPSILLPTFQIFTPGHTANKSSILATPRVTHTYGPHPRQTLDLYLPPSSPSPNSTLHSSDPSPILIFLHGGGLTHGSKLSPEHPLVYHSTGSFFAQRGVTTIIPDYRRVGVEGEDAAYPSGGEDVSLTLKWVVANLCQEGEREVVVMGNSAGGVHASTWAFDSLFLEERKGMSGGNLRVKGVVELAVPFDFAEGVEGAAVKYFGGKEGEKCAVGIVEALGREGVSREEVAVPKVLVLLGEYEPEIIEGPTGRFVEAWKRVWGEGLEFKVLKGHNHISPPWALMAGEAEGEKWAEDLVEWIKN</sequence>
<dbReference type="eggNOG" id="ENOG502S68P">
    <property type="taxonomic scope" value="Eukaryota"/>
</dbReference>
<dbReference type="PANTHER" id="PTHR23024">
    <property type="entry name" value="ARYLACETAMIDE DEACETYLASE"/>
    <property type="match status" value="1"/>
</dbReference>
<name>S3D5L4_GLAL2</name>
<evidence type="ECO:0000313" key="2">
    <source>
        <dbReference type="EMBL" id="EPE33055.1"/>
    </source>
</evidence>
<evidence type="ECO:0000313" key="3">
    <source>
        <dbReference type="Proteomes" id="UP000016922"/>
    </source>
</evidence>
<dbReference type="OrthoDB" id="433474at2759"/>
<protein>
    <submittedName>
        <fullName evidence="2">Alpha/beta-Hydrolase</fullName>
    </submittedName>
</protein>
<dbReference type="HOGENOM" id="CLU_012494_8_1_1"/>
<dbReference type="OMA" id="LCHANIA"/>
<dbReference type="InterPro" id="IPR049492">
    <property type="entry name" value="BD-FAE-like_dom"/>
</dbReference>
<dbReference type="InterPro" id="IPR029058">
    <property type="entry name" value="AB_hydrolase_fold"/>
</dbReference>
<dbReference type="EMBL" id="KE145358">
    <property type="protein sequence ID" value="EPE33055.1"/>
    <property type="molecule type" value="Genomic_DNA"/>
</dbReference>
<dbReference type="Gene3D" id="3.40.50.1820">
    <property type="entry name" value="alpha/beta hydrolase"/>
    <property type="match status" value="1"/>
</dbReference>
<dbReference type="SUPFAM" id="SSF53474">
    <property type="entry name" value="alpha/beta-Hydrolases"/>
    <property type="match status" value="1"/>
</dbReference>
<evidence type="ECO:0000259" key="1">
    <source>
        <dbReference type="Pfam" id="PF20434"/>
    </source>
</evidence>